<name>A0A0G4F064_9ALVE</name>
<sequence>MRCHGAASALASSSSSEPKKRVSFASAITVNEYDPAYFDAKFWPKKTNKNGEIKLKELNLRRCQHKKNPLTRRMLPRSDEDAHGRVPFSSIVQ</sequence>
<organism evidence="2">
    <name type="scientific">Chromera velia CCMP2878</name>
    <dbReference type="NCBI Taxonomy" id="1169474"/>
    <lineage>
        <taxon>Eukaryota</taxon>
        <taxon>Sar</taxon>
        <taxon>Alveolata</taxon>
        <taxon>Colpodellida</taxon>
        <taxon>Chromeraceae</taxon>
        <taxon>Chromera</taxon>
    </lineage>
</organism>
<protein>
    <submittedName>
        <fullName evidence="2">Uncharacterized protein</fullName>
    </submittedName>
</protein>
<evidence type="ECO:0000256" key="1">
    <source>
        <dbReference type="SAM" id="MobiDB-lite"/>
    </source>
</evidence>
<reference evidence="2" key="1">
    <citation type="submission" date="2014-11" db="EMBL/GenBank/DDBJ databases">
        <authorList>
            <person name="Otto D Thomas"/>
            <person name="Naeem Raeece"/>
        </authorList>
    </citation>
    <scope>NUCLEOTIDE SEQUENCE</scope>
</reference>
<gene>
    <name evidence="2" type="ORF">Cvel_2588</name>
</gene>
<dbReference type="EMBL" id="CDMZ01000033">
    <property type="protein sequence ID" value="CEM05006.1"/>
    <property type="molecule type" value="Genomic_DNA"/>
</dbReference>
<proteinExistence type="predicted"/>
<dbReference type="AlphaFoldDB" id="A0A0G4F064"/>
<feature type="region of interest" description="Disordered" evidence="1">
    <location>
        <begin position="68"/>
        <end position="93"/>
    </location>
</feature>
<accession>A0A0G4F064</accession>
<evidence type="ECO:0000313" key="2">
    <source>
        <dbReference type="EMBL" id="CEM05006.1"/>
    </source>
</evidence>
<dbReference type="VEuPathDB" id="CryptoDB:Cvel_2588"/>